<feature type="transmembrane region" description="Helical" evidence="11">
    <location>
        <begin position="83"/>
        <end position="102"/>
    </location>
</feature>
<dbReference type="InterPro" id="IPR001182">
    <property type="entry name" value="FtsW/RodA"/>
</dbReference>
<keyword evidence="6 11" id="KW-0133">Cell shape</keyword>
<reference evidence="12" key="1">
    <citation type="submission" date="2022-03" db="EMBL/GenBank/DDBJ databases">
        <title>Genome Identification and Characterization of new species Bdellovibrio reynosense LBG001 sp. nov. from a Mexico soil sample.</title>
        <authorList>
            <person name="Camilli A."/>
            <person name="Ajao Y."/>
            <person name="Guo X."/>
        </authorList>
    </citation>
    <scope>NUCLEOTIDE SEQUENCE</scope>
    <source>
        <strain evidence="12">LBG001</strain>
    </source>
</reference>
<keyword evidence="10 11" id="KW-0961">Cell wall biogenesis/degradation</keyword>
<keyword evidence="8 11" id="KW-1133">Transmembrane helix</keyword>
<comment type="pathway">
    <text evidence="11">Cell wall biogenesis; peptidoglycan biosynthesis.</text>
</comment>
<feature type="transmembrane region" description="Helical" evidence="11">
    <location>
        <begin position="168"/>
        <end position="185"/>
    </location>
</feature>
<evidence type="ECO:0000256" key="6">
    <source>
        <dbReference type="ARBA" id="ARBA00022960"/>
    </source>
</evidence>
<comment type="similarity">
    <text evidence="11">Belongs to the SEDS family. MrdB/RodA subfamily.</text>
</comment>
<keyword evidence="13" id="KW-1185">Reference proteome</keyword>
<dbReference type="HAMAP" id="MF_02079">
    <property type="entry name" value="PGT_RodA"/>
    <property type="match status" value="1"/>
</dbReference>
<name>A0ABY4C9Q1_9BACT</name>
<keyword evidence="3 11" id="KW-0328">Glycosyltransferase</keyword>
<keyword evidence="2 11" id="KW-1003">Cell membrane</keyword>
<evidence type="ECO:0000256" key="7">
    <source>
        <dbReference type="ARBA" id="ARBA00022984"/>
    </source>
</evidence>
<dbReference type="InterPro" id="IPR011923">
    <property type="entry name" value="RodA/MrdB"/>
</dbReference>
<dbReference type="Pfam" id="PF01098">
    <property type="entry name" value="FTSW_RODA_SPOVE"/>
    <property type="match status" value="1"/>
</dbReference>
<evidence type="ECO:0000256" key="10">
    <source>
        <dbReference type="ARBA" id="ARBA00023316"/>
    </source>
</evidence>
<evidence type="ECO:0000313" key="13">
    <source>
        <dbReference type="Proteomes" id="UP000830116"/>
    </source>
</evidence>
<sequence>MLTSLHVEERTLFKKLDINLIIVILALNVIGLINLYSATHGPTTVDVASLFISQIMWLVVGWTVFLVMTLLDYSVVSRIAIIIYVLNLGAILYVTFFGKVALGAQRWIDLGFFRYQPSETMKLAMIMLMAKILSTRNSLGAGMGLKEMAVPLIALGIPFALVVEQPDLGTAMMLAAIGGSMLIFAKIKKSIIAALVVMGIIALPVAWKFVLHDYQKNRVLTFLSPASDPRGTGYNSIQSKIAVGSGRFFGKGFMKGTQSQLEFLPERHTDFIYSVLSEEHGFVGSLAVIGLFCFLFMTGIRIATNARDKFGALLTVGVLCYIFWHMFVNIGMVIGLLPIVGVPLPLLSYGGSSMLTTMAGMGIISSVAYRRYLF</sequence>
<evidence type="ECO:0000256" key="5">
    <source>
        <dbReference type="ARBA" id="ARBA00022692"/>
    </source>
</evidence>
<feature type="transmembrane region" description="Helical" evidence="11">
    <location>
        <begin position="192"/>
        <end position="210"/>
    </location>
</feature>
<evidence type="ECO:0000256" key="8">
    <source>
        <dbReference type="ARBA" id="ARBA00022989"/>
    </source>
</evidence>
<feature type="transmembrane region" description="Helical" evidence="11">
    <location>
        <begin position="346"/>
        <end position="369"/>
    </location>
</feature>
<comment type="catalytic activity">
    <reaction evidence="11">
        <text>[GlcNAc-(1-&gt;4)-Mur2Ac(oyl-L-Ala-gamma-D-Glu-L-Lys-D-Ala-D-Ala)](n)-di-trans,octa-cis-undecaprenyl diphosphate + beta-D-GlcNAc-(1-&gt;4)-Mur2Ac(oyl-L-Ala-gamma-D-Glu-L-Lys-D-Ala-D-Ala)-di-trans,octa-cis-undecaprenyl diphosphate = [GlcNAc-(1-&gt;4)-Mur2Ac(oyl-L-Ala-gamma-D-Glu-L-Lys-D-Ala-D-Ala)](n+1)-di-trans,octa-cis-undecaprenyl diphosphate + di-trans,octa-cis-undecaprenyl diphosphate + H(+)</text>
        <dbReference type="Rhea" id="RHEA:23708"/>
        <dbReference type="Rhea" id="RHEA-COMP:9602"/>
        <dbReference type="Rhea" id="RHEA-COMP:9603"/>
        <dbReference type="ChEBI" id="CHEBI:15378"/>
        <dbReference type="ChEBI" id="CHEBI:58405"/>
        <dbReference type="ChEBI" id="CHEBI:60033"/>
        <dbReference type="ChEBI" id="CHEBI:78435"/>
        <dbReference type="EC" id="2.4.99.28"/>
    </reaction>
</comment>
<keyword evidence="7 11" id="KW-0573">Peptidoglycan synthesis</keyword>
<feature type="transmembrane region" description="Helical" evidence="11">
    <location>
        <begin position="312"/>
        <end position="340"/>
    </location>
</feature>
<feature type="transmembrane region" description="Helical" evidence="11">
    <location>
        <begin position="145"/>
        <end position="162"/>
    </location>
</feature>
<feature type="transmembrane region" description="Helical" evidence="11">
    <location>
        <begin position="20"/>
        <end position="39"/>
    </location>
</feature>
<keyword evidence="9 11" id="KW-0472">Membrane</keyword>
<dbReference type="NCBIfam" id="TIGR02210">
    <property type="entry name" value="rodA_shape"/>
    <property type="match status" value="1"/>
</dbReference>
<keyword evidence="4 11" id="KW-0808">Transferase</keyword>
<evidence type="ECO:0000256" key="9">
    <source>
        <dbReference type="ARBA" id="ARBA00023136"/>
    </source>
</evidence>
<dbReference type="RefSeq" id="WP_243538238.1">
    <property type="nucleotide sequence ID" value="NZ_CP093442.1"/>
</dbReference>
<proteinExistence type="inferred from homology"/>
<gene>
    <name evidence="11 12" type="primary">rodA</name>
    <name evidence="12" type="ORF">MNR06_01680</name>
</gene>
<dbReference type="EMBL" id="CP093442">
    <property type="protein sequence ID" value="UOF01662.1"/>
    <property type="molecule type" value="Genomic_DNA"/>
</dbReference>
<organism evidence="12 13">
    <name type="scientific">Bdellovibrio reynosensis</name>
    <dbReference type="NCBI Taxonomy" id="2835041"/>
    <lineage>
        <taxon>Bacteria</taxon>
        <taxon>Pseudomonadati</taxon>
        <taxon>Bdellovibrionota</taxon>
        <taxon>Bdellovibrionia</taxon>
        <taxon>Bdellovibrionales</taxon>
        <taxon>Pseudobdellovibrionaceae</taxon>
        <taxon>Bdellovibrio</taxon>
    </lineage>
</organism>
<evidence type="ECO:0000256" key="4">
    <source>
        <dbReference type="ARBA" id="ARBA00022679"/>
    </source>
</evidence>
<dbReference type="Proteomes" id="UP000830116">
    <property type="component" value="Chromosome"/>
</dbReference>
<dbReference type="InterPro" id="IPR018365">
    <property type="entry name" value="Cell_cycle_FtsW-rel_CS"/>
</dbReference>
<evidence type="ECO:0000256" key="2">
    <source>
        <dbReference type="ARBA" id="ARBA00022475"/>
    </source>
</evidence>
<feature type="transmembrane region" description="Helical" evidence="11">
    <location>
        <begin position="51"/>
        <end position="71"/>
    </location>
</feature>
<dbReference type="NCBIfam" id="NF037961">
    <property type="entry name" value="RodA_shape"/>
    <property type="match status" value="1"/>
</dbReference>
<dbReference type="PANTHER" id="PTHR30474:SF1">
    <property type="entry name" value="PEPTIDOGLYCAN GLYCOSYLTRANSFERASE MRDB"/>
    <property type="match status" value="1"/>
</dbReference>
<protein>
    <recommendedName>
        <fullName evidence="11">Peptidoglycan glycosyltransferase RodA</fullName>
        <shortName evidence="11">PGT</shortName>
        <ecNumber evidence="11">2.4.99.28</ecNumber>
    </recommendedName>
    <alternativeName>
        <fullName evidence="11">Cell elongation protein RodA</fullName>
    </alternativeName>
    <alternativeName>
        <fullName evidence="11">Cell wall polymerase</fullName>
    </alternativeName>
    <alternativeName>
        <fullName evidence="11">Peptidoglycan polymerase</fullName>
        <shortName evidence="11">PG polymerase</shortName>
    </alternativeName>
</protein>
<comment type="subcellular location">
    <subcellularLocation>
        <location evidence="11">Cell membrane</location>
        <topology evidence="11">Multi-pass membrane protein</topology>
    </subcellularLocation>
    <subcellularLocation>
        <location evidence="1">Membrane</location>
        <topology evidence="1">Multi-pass membrane protein</topology>
    </subcellularLocation>
</comment>
<evidence type="ECO:0000256" key="3">
    <source>
        <dbReference type="ARBA" id="ARBA00022676"/>
    </source>
</evidence>
<dbReference type="PROSITE" id="PS00428">
    <property type="entry name" value="FTSW_RODA_SPOVE"/>
    <property type="match status" value="1"/>
</dbReference>
<evidence type="ECO:0000313" key="12">
    <source>
        <dbReference type="EMBL" id="UOF01662.1"/>
    </source>
</evidence>
<comment type="function">
    <text evidence="11">Peptidoglycan polymerase that is essential for cell wall elongation.</text>
</comment>
<keyword evidence="5 11" id="KW-0812">Transmembrane</keyword>
<dbReference type="EC" id="2.4.99.28" evidence="11"/>
<accession>A0ABY4C9Q1</accession>
<evidence type="ECO:0000256" key="1">
    <source>
        <dbReference type="ARBA" id="ARBA00004141"/>
    </source>
</evidence>
<feature type="transmembrane region" description="Helical" evidence="11">
    <location>
        <begin position="281"/>
        <end position="300"/>
    </location>
</feature>
<evidence type="ECO:0000256" key="11">
    <source>
        <dbReference type="HAMAP-Rule" id="MF_02079"/>
    </source>
</evidence>
<dbReference type="PANTHER" id="PTHR30474">
    <property type="entry name" value="CELL CYCLE PROTEIN"/>
    <property type="match status" value="1"/>
</dbReference>